<feature type="transmembrane region" description="Helical" evidence="1">
    <location>
        <begin position="6"/>
        <end position="22"/>
    </location>
</feature>
<name>A0A6A5G0A6_CAERE</name>
<keyword evidence="1" id="KW-0812">Transmembrane</keyword>
<gene>
    <name evidence="2" type="ORF">GCK72_024700</name>
</gene>
<dbReference type="RefSeq" id="XP_003117725.2">
    <property type="nucleotide sequence ID" value="XM_003117677.2"/>
</dbReference>
<evidence type="ECO:0000313" key="3">
    <source>
        <dbReference type="Proteomes" id="UP000483820"/>
    </source>
</evidence>
<keyword evidence="1" id="KW-0472">Membrane</keyword>
<dbReference type="GeneID" id="9822449"/>
<evidence type="ECO:0000313" key="2">
    <source>
        <dbReference type="EMBL" id="KAF1748233.1"/>
    </source>
</evidence>
<dbReference type="KEGG" id="crq:GCK72_024700"/>
<keyword evidence="1" id="KW-1133">Transmembrane helix</keyword>
<feature type="transmembrane region" description="Helical" evidence="1">
    <location>
        <begin position="206"/>
        <end position="224"/>
    </location>
</feature>
<dbReference type="EMBL" id="WUAV01000006">
    <property type="protein sequence ID" value="KAF1748233.1"/>
    <property type="molecule type" value="Genomic_DNA"/>
</dbReference>
<sequence>MMTINLTIILCYMIFFIGLVFVDTDYKWVQKSWEVASKPKLETKIVDTMPAFMESKSSKLSKQGFVFNFHSMTRGTIPNNNFLTLKTPTNYKITNDSNDSISTQILPTLDYQAVYIYVFEGSVTVSLQMCEGSEMYGGRAHSKWNLVALDFPKLIKAGRCQNFSMEKDRPIISFHGSSEFTVWKTTQFCFFETRPTIRDYFTPRNVCIVVFIAAVISILCWWIDRNHKIEMSNRPIEKPIVDPEDAYFY</sequence>
<protein>
    <submittedName>
        <fullName evidence="2">Uncharacterized protein</fullName>
    </submittedName>
</protein>
<evidence type="ECO:0000256" key="1">
    <source>
        <dbReference type="SAM" id="Phobius"/>
    </source>
</evidence>
<reference evidence="2 3" key="1">
    <citation type="submission" date="2019-12" db="EMBL/GenBank/DDBJ databases">
        <title>Chromosome-level assembly of the Caenorhabditis remanei genome.</title>
        <authorList>
            <person name="Teterina A.A."/>
            <person name="Willis J.H."/>
            <person name="Phillips P.C."/>
        </authorList>
    </citation>
    <scope>NUCLEOTIDE SEQUENCE [LARGE SCALE GENOMIC DNA]</scope>
    <source>
        <strain evidence="2 3">PX506</strain>
        <tissue evidence="2">Whole organism</tissue>
    </source>
</reference>
<accession>A0A6A5G0A6</accession>
<proteinExistence type="predicted"/>
<comment type="caution">
    <text evidence="2">The sequence shown here is derived from an EMBL/GenBank/DDBJ whole genome shotgun (WGS) entry which is preliminary data.</text>
</comment>
<organism evidence="2 3">
    <name type="scientific">Caenorhabditis remanei</name>
    <name type="common">Caenorhabditis vulgaris</name>
    <dbReference type="NCBI Taxonomy" id="31234"/>
    <lineage>
        <taxon>Eukaryota</taxon>
        <taxon>Metazoa</taxon>
        <taxon>Ecdysozoa</taxon>
        <taxon>Nematoda</taxon>
        <taxon>Chromadorea</taxon>
        <taxon>Rhabditida</taxon>
        <taxon>Rhabditina</taxon>
        <taxon>Rhabditomorpha</taxon>
        <taxon>Rhabditoidea</taxon>
        <taxon>Rhabditidae</taxon>
        <taxon>Peloderinae</taxon>
        <taxon>Caenorhabditis</taxon>
    </lineage>
</organism>
<dbReference type="CTD" id="9822449"/>
<dbReference type="AlphaFoldDB" id="A0A6A5G0A6"/>
<dbReference type="Proteomes" id="UP000483820">
    <property type="component" value="Chromosome X"/>
</dbReference>